<reference evidence="1" key="1">
    <citation type="submission" date="2022-10" db="EMBL/GenBank/DDBJ databases">
        <title>The complete genomes of actinobacterial strains from the NBC collection.</title>
        <authorList>
            <person name="Joergensen T.S."/>
            <person name="Alvarez Arevalo M."/>
            <person name="Sterndorff E.B."/>
            <person name="Faurdal D."/>
            <person name="Vuksanovic O."/>
            <person name="Mourched A.-S."/>
            <person name="Charusanti P."/>
            <person name="Shaw S."/>
            <person name="Blin K."/>
            <person name="Weber T."/>
        </authorList>
    </citation>
    <scope>NUCLEOTIDE SEQUENCE</scope>
    <source>
        <strain evidence="1">NBC_00119</strain>
    </source>
</reference>
<accession>A0AAU1UKI6</accession>
<dbReference type="AlphaFoldDB" id="A0AAU1UKI6"/>
<sequence length="42" mass="4480">MTGATATRGKPDLYHAFQATLHARAPHHLGLGEAARQGVIAW</sequence>
<dbReference type="EMBL" id="CP108195">
    <property type="protein sequence ID" value="WTS17738.1"/>
    <property type="molecule type" value="Genomic_DNA"/>
</dbReference>
<name>A0AAU1UKI6_9ACTN</name>
<protein>
    <submittedName>
        <fullName evidence="1">Uncharacterized protein</fullName>
    </submittedName>
</protein>
<proteinExistence type="predicted"/>
<gene>
    <name evidence="1" type="ORF">OHU69_46005</name>
</gene>
<organism evidence="1">
    <name type="scientific">Streptomyces sp. NBC_00119</name>
    <dbReference type="NCBI Taxonomy" id="2975659"/>
    <lineage>
        <taxon>Bacteria</taxon>
        <taxon>Bacillati</taxon>
        <taxon>Actinomycetota</taxon>
        <taxon>Actinomycetes</taxon>
        <taxon>Kitasatosporales</taxon>
        <taxon>Streptomycetaceae</taxon>
        <taxon>Streptomyces</taxon>
    </lineage>
</organism>
<evidence type="ECO:0000313" key="1">
    <source>
        <dbReference type="EMBL" id="WTS17738.1"/>
    </source>
</evidence>